<dbReference type="GO" id="GO:0007059">
    <property type="term" value="P:chromosome segregation"/>
    <property type="evidence" value="ECO:0007669"/>
    <property type="project" value="UniProtKB-UniRule"/>
</dbReference>
<sequence length="180" mass="21127">MKRGDLTEGIINRVNLNYKHRGIAEINKVPTPTKYVGKCQQKWRRNKGHFIACFDSKSTVDYIGTFQGKSIAFDAKESQVDTRFDLKNIKKHQYKFLKRHVTSGGIGFLLIHFTNLHEFYYLPFKILDKYWTDMIKNDGRKSIPYNAIARPEYRISQGKEDRRGIYIDYLNVIEKEILAA</sequence>
<comment type="subcellular location">
    <subcellularLocation>
        <location evidence="1 13">Cytoplasm</location>
    </subcellularLocation>
</comment>
<evidence type="ECO:0000256" key="7">
    <source>
        <dbReference type="ARBA" id="ARBA00022801"/>
    </source>
</evidence>
<dbReference type="CDD" id="cd22354">
    <property type="entry name" value="RecU-like"/>
    <property type="match status" value="1"/>
</dbReference>
<dbReference type="InterPro" id="IPR011856">
    <property type="entry name" value="tRNA_endonuc-like_dom_sf"/>
</dbReference>
<keyword evidence="4 13" id="KW-0479">Metal-binding</keyword>
<comment type="caution">
    <text evidence="14">The sequence shown here is derived from an EMBL/GenBank/DDBJ whole genome shotgun (WGS) entry which is preliminary data.</text>
</comment>
<dbReference type="InterPro" id="IPR011335">
    <property type="entry name" value="Restrct_endonuc-II-like"/>
</dbReference>
<protein>
    <recommendedName>
        <fullName evidence="12 13">Holliday junction resolvase RecU</fullName>
        <ecNumber evidence="13">3.1.21.10</ecNumber>
    </recommendedName>
    <alternativeName>
        <fullName evidence="13">Recombination protein U homolog</fullName>
    </alternativeName>
</protein>
<dbReference type="GO" id="GO:0006310">
    <property type="term" value="P:DNA recombination"/>
    <property type="evidence" value="ECO:0007669"/>
    <property type="project" value="UniProtKB-UniRule"/>
</dbReference>
<evidence type="ECO:0000256" key="8">
    <source>
        <dbReference type="ARBA" id="ARBA00022842"/>
    </source>
</evidence>
<feature type="binding site" evidence="13">
    <location>
        <position position="61"/>
    </location>
    <ligand>
        <name>Mg(2+)</name>
        <dbReference type="ChEBI" id="CHEBI:18420"/>
    </ligand>
</feature>
<organism evidence="14 15">
    <name type="scientific">Orenia marismortui</name>
    <dbReference type="NCBI Taxonomy" id="46469"/>
    <lineage>
        <taxon>Bacteria</taxon>
        <taxon>Bacillati</taxon>
        <taxon>Bacillota</taxon>
        <taxon>Clostridia</taxon>
        <taxon>Halanaerobiales</taxon>
        <taxon>Halobacteroidaceae</taxon>
        <taxon>Orenia</taxon>
    </lineage>
</organism>
<keyword evidence="7 13" id="KW-0378">Hydrolase</keyword>
<proteinExistence type="inferred from homology"/>
<keyword evidence="10 13" id="KW-0234">DNA repair</keyword>
<evidence type="ECO:0000313" key="15">
    <source>
        <dbReference type="Proteomes" id="UP000295832"/>
    </source>
</evidence>
<feature type="site" description="Transition state stabilizer" evidence="13">
    <location>
        <position position="76"/>
    </location>
</feature>
<comment type="similarity">
    <text evidence="11 13">Belongs to the RecU family.</text>
</comment>
<gene>
    <name evidence="13" type="primary">recU</name>
    <name evidence="14" type="ORF">C7959_13023</name>
</gene>
<dbReference type="Gene3D" id="3.40.1350.10">
    <property type="match status" value="1"/>
</dbReference>
<evidence type="ECO:0000256" key="13">
    <source>
        <dbReference type="HAMAP-Rule" id="MF_00130"/>
    </source>
</evidence>
<reference evidence="14 15" key="1">
    <citation type="submission" date="2019-03" db="EMBL/GenBank/DDBJ databases">
        <title>Subsurface microbial communities from deep shales in Ohio and West Virginia, USA.</title>
        <authorList>
            <person name="Wrighton K."/>
        </authorList>
    </citation>
    <scope>NUCLEOTIDE SEQUENCE [LARGE SCALE GENOMIC DNA]</scope>
    <source>
        <strain evidence="14 15">MSL 6dP</strain>
    </source>
</reference>
<keyword evidence="6 13" id="KW-0227">DNA damage</keyword>
<dbReference type="SUPFAM" id="SSF52980">
    <property type="entry name" value="Restriction endonuclease-like"/>
    <property type="match status" value="1"/>
</dbReference>
<dbReference type="GO" id="GO:0005737">
    <property type="term" value="C:cytoplasm"/>
    <property type="evidence" value="ECO:0007669"/>
    <property type="project" value="UniProtKB-SubCell"/>
</dbReference>
<evidence type="ECO:0000256" key="11">
    <source>
        <dbReference type="ARBA" id="ARBA00023447"/>
    </source>
</evidence>
<keyword evidence="15" id="KW-1185">Reference proteome</keyword>
<comment type="cofactor">
    <cofactor evidence="13">
        <name>Mg(2+)</name>
        <dbReference type="ChEBI" id="CHEBI:18420"/>
    </cofactor>
    <text evidence="13">Binds 1 Mg(2+) ion per subunit.</text>
</comment>
<evidence type="ECO:0000256" key="3">
    <source>
        <dbReference type="ARBA" id="ARBA00022722"/>
    </source>
</evidence>
<keyword evidence="3 13" id="KW-0540">Nuclease</keyword>
<dbReference type="HAMAP" id="MF_00130">
    <property type="entry name" value="RecU"/>
    <property type="match status" value="1"/>
</dbReference>
<evidence type="ECO:0000256" key="5">
    <source>
        <dbReference type="ARBA" id="ARBA00022759"/>
    </source>
</evidence>
<feature type="binding site" evidence="13">
    <location>
        <position position="74"/>
    </location>
    <ligand>
        <name>Mg(2+)</name>
        <dbReference type="ChEBI" id="CHEBI:18420"/>
    </ligand>
</feature>
<dbReference type="RefSeq" id="WP_134118212.1">
    <property type="nucleotide sequence ID" value="NZ_SOEG01000030.1"/>
</dbReference>
<dbReference type="PIRSF" id="PIRSF037785">
    <property type="entry name" value="RecU"/>
    <property type="match status" value="1"/>
</dbReference>
<keyword evidence="2 13" id="KW-0963">Cytoplasm</keyword>
<evidence type="ECO:0000256" key="9">
    <source>
        <dbReference type="ARBA" id="ARBA00023172"/>
    </source>
</evidence>
<evidence type="ECO:0000256" key="2">
    <source>
        <dbReference type="ARBA" id="ARBA00022490"/>
    </source>
</evidence>
<keyword evidence="5 13" id="KW-0255">Endonuclease</keyword>
<evidence type="ECO:0000256" key="10">
    <source>
        <dbReference type="ARBA" id="ARBA00023204"/>
    </source>
</evidence>
<dbReference type="GO" id="GO:0000287">
    <property type="term" value="F:magnesium ion binding"/>
    <property type="evidence" value="ECO:0007669"/>
    <property type="project" value="UniProtKB-UniRule"/>
</dbReference>
<feature type="binding site" evidence="13">
    <location>
        <position position="93"/>
    </location>
    <ligand>
        <name>Mg(2+)</name>
        <dbReference type="ChEBI" id="CHEBI:18420"/>
    </ligand>
</feature>
<dbReference type="Pfam" id="PF03838">
    <property type="entry name" value="RecU"/>
    <property type="match status" value="1"/>
</dbReference>
<dbReference type="AlphaFoldDB" id="A0A4R8GR36"/>
<accession>A0A4R8GR36</accession>
<dbReference type="EC" id="3.1.21.10" evidence="13"/>
<evidence type="ECO:0000256" key="12">
    <source>
        <dbReference type="ARBA" id="ARBA00029523"/>
    </source>
</evidence>
<dbReference type="EMBL" id="SOEG01000030">
    <property type="protein sequence ID" value="TDX48296.1"/>
    <property type="molecule type" value="Genomic_DNA"/>
</dbReference>
<dbReference type="GO" id="GO:0008821">
    <property type="term" value="F:crossover junction DNA endonuclease activity"/>
    <property type="evidence" value="ECO:0007669"/>
    <property type="project" value="UniProtKB-EC"/>
</dbReference>
<evidence type="ECO:0000256" key="6">
    <source>
        <dbReference type="ARBA" id="ARBA00022763"/>
    </source>
</evidence>
<comment type="catalytic activity">
    <reaction evidence="13">
        <text>Endonucleolytic cleavage at a junction such as a reciprocal single-stranded crossover between two homologous DNA duplexes (Holliday junction).</text>
        <dbReference type="EC" id="3.1.21.10"/>
    </reaction>
</comment>
<dbReference type="GO" id="GO:0006281">
    <property type="term" value="P:DNA repair"/>
    <property type="evidence" value="ECO:0007669"/>
    <property type="project" value="UniProtKB-UniRule"/>
</dbReference>
<dbReference type="InterPro" id="IPR004612">
    <property type="entry name" value="Resolv_RecU"/>
</dbReference>
<dbReference type="Proteomes" id="UP000295832">
    <property type="component" value="Unassembled WGS sequence"/>
</dbReference>
<dbReference type="GO" id="GO:0003676">
    <property type="term" value="F:nucleic acid binding"/>
    <property type="evidence" value="ECO:0007669"/>
    <property type="project" value="InterPro"/>
</dbReference>
<comment type="function">
    <text evidence="13">Endonuclease that resolves Holliday junction intermediates in genetic recombination. Cleaves mobile four-strand junctions by introducing symmetrical nicks in paired strands. Promotes annealing of linear ssDNA with homologous dsDNA. Required for DNA repair, homologous recombination and chromosome segregation.</text>
</comment>
<evidence type="ECO:0000256" key="4">
    <source>
        <dbReference type="ARBA" id="ARBA00022723"/>
    </source>
</evidence>
<name>A0A4R8GR36_9FIRM</name>
<keyword evidence="9 13" id="KW-0233">DNA recombination</keyword>
<evidence type="ECO:0000313" key="14">
    <source>
        <dbReference type="EMBL" id="TDX48296.1"/>
    </source>
</evidence>
<evidence type="ECO:0000256" key="1">
    <source>
        <dbReference type="ARBA" id="ARBA00004496"/>
    </source>
</evidence>
<feature type="binding site" evidence="13">
    <location>
        <position position="59"/>
    </location>
    <ligand>
        <name>Mg(2+)</name>
        <dbReference type="ChEBI" id="CHEBI:18420"/>
    </ligand>
</feature>
<keyword evidence="8 13" id="KW-0460">Magnesium</keyword>